<name>A0A428K0J1_9FLAO</name>
<keyword evidence="7" id="KW-1185">Reference proteome</keyword>
<sequence length="208" mass="23565">MKLKGFILTIIILISFVINAQDDVKGKVVAITDGDTFKILIQDSTLIRVRVANIDCPERKQPFSIKAKQFTSDAIFDKEVELKVIKKDCYSRSIAYVFYGDKNLSKELLKAGLAWHFVKYSDDNILQSLEDEAKKNRVGLWIDTKAIAPWEWRSSNKKTAKENLLTGLTSSKTPKSQKAKATQCTGKTKSGKRCKRKTKNANGRCYQH</sequence>
<dbReference type="GO" id="GO:0016787">
    <property type="term" value="F:hydrolase activity"/>
    <property type="evidence" value="ECO:0007669"/>
    <property type="project" value="UniProtKB-KW"/>
</dbReference>
<dbReference type="Gene3D" id="2.40.50.90">
    <property type="match status" value="1"/>
</dbReference>
<dbReference type="InterPro" id="IPR035437">
    <property type="entry name" value="SNase_OB-fold_sf"/>
</dbReference>
<proteinExistence type="predicted"/>
<dbReference type="GO" id="GO:0004519">
    <property type="term" value="F:endonuclease activity"/>
    <property type="evidence" value="ECO:0007669"/>
    <property type="project" value="UniProtKB-KW"/>
</dbReference>
<dbReference type="RefSeq" id="WP_125467993.1">
    <property type="nucleotide sequence ID" value="NZ_RWBG01000003.1"/>
</dbReference>
<dbReference type="SUPFAM" id="SSF50199">
    <property type="entry name" value="Staphylococcal nuclease"/>
    <property type="match status" value="1"/>
</dbReference>
<evidence type="ECO:0000256" key="4">
    <source>
        <dbReference type="SAM" id="MobiDB-lite"/>
    </source>
</evidence>
<keyword evidence="2" id="KW-0255">Endonuclease</keyword>
<keyword evidence="3" id="KW-0378">Hydrolase</keyword>
<feature type="compositionally biased region" description="Basic residues" evidence="4">
    <location>
        <begin position="189"/>
        <end position="199"/>
    </location>
</feature>
<evidence type="ECO:0000256" key="1">
    <source>
        <dbReference type="ARBA" id="ARBA00022722"/>
    </source>
</evidence>
<dbReference type="SMART" id="SM00318">
    <property type="entry name" value="SNc"/>
    <property type="match status" value="1"/>
</dbReference>
<reference evidence="6 7" key="1">
    <citation type="submission" date="2018-12" db="EMBL/GenBank/DDBJ databases">
        <title>Mangrovimonas spongiae sp. nov., a novel member of the genus Mangrovimonas isolated from marine sponge.</title>
        <authorList>
            <person name="Zhuang L."/>
            <person name="Luo L."/>
        </authorList>
    </citation>
    <scope>NUCLEOTIDE SEQUENCE [LARGE SCALE GENOMIC DNA]</scope>
    <source>
        <strain evidence="6 7">HN-E26</strain>
    </source>
</reference>
<dbReference type="OrthoDB" id="9805504at2"/>
<evidence type="ECO:0000256" key="2">
    <source>
        <dbReference type="ARBA" id="ARBA00022759"/>
    </source>
</evidence>
<evidence type="ECO:0000259" key="5">
    <source>
        <dbReference type="PROSITE" id="PS50830"/>
    </source>
</evidence>
<dbReference type="AlphaFoldDB" id="A0A428K0J1"/>
<dbReference type="InterPro" id="IPR016071">
    <property type="entry name" value="Staphylococal_nuclease_OB-fold"/>
</dbReference>
<dbReference type="EMBL" id="RWBG01000003">
    <property type="protein sequence ID" value="RSK39969.1"/>
    <property type="molecule type" value="Genomic_DNA"/>
</dbReference>
<dbReference type="PANTHER" id="PTHR12302">
    <property type="entry name" value="EBNA2 BINDING PROTEIN P100"/>
    <property type="match status" value="1"/>
</dbReference>
<dbReference type="Proteomes" id="UP000270620">
    <property type="component" value="Unassembled WGS sequence"/>
</dbReference>
<evidence type="ECO:0000313" key="6">
    <source>
        <dbReference type="EMBL" id="RSK39969.1"/>
    </source>
</evidence>
<feature type="domain" description="TNase-like" evidence="5">
    <location>
        <begin position="22"/>
        <end position="143"/>
    </location>
</feature>
<organism evidence="6 7">
    <name type="scientific">Mangrovimonas spongiae</name>
    <dbReference type="NCBI Taxonomy" id="2494697"/>
    <lineage>
        <taxon>Bacteria</taxon>
        <taxon>Pseudomonadati</taxon>
        <taxon>Bacteroidota</taxon>
        <taxon>Flavobacteriia</taxon>
        <taxon>Flavobacteriales</taxon>
        <taxon>Flavobacteriaceae</taxon>
        <taxon>Mangrovimonas</taxon>
    </lineage>
</organism>
<dbReference type="PANTHER" id="PTHR12302:SF3">
    <property type="entry name" value="SERINE_THREONINE-PROTEIN KINASE 31"/>
    <property type="match status" value="1"/>
</dbReference>
<protein>
    <submittedName>
        <fullName evidence="6">Nuclease</fullName>
    </submittedName>
</protein>
<feature type="region of interest" description="Disordered" evidence="4">
    <location>
        <begin position="165"/>
        <end position="208"/>
    </location>
</feature>
<feature type="compositionally biased region" description="Polar residues" evidence="4">
    <location>
        <begin position="166"/>
        <end position="188"/>
    </location>
</feature>
<evidence type="ECO:0000313" key="7">
    <source>
        <dbReference type="Proteomes" id="UP000270620"/>
    </source>
</evidence>
<evidence type="ECO:0000256" key="3">
    <source>
        <dbReference type="ARBA" id="ARBA00022801"/>
    </source>
</evidence>
<accession>A0A428K0J1</accession>
<keyword evidence="1" id="KW-0540">Nuclease</keyword>
<comment type="caution">
    <text evidence="6">The sequence shown here is derived from an EMBL/GenBank/DDBJ whole genome shotgun (WGS) entry which is preliminary data.</text>
</comment>
<dbReference type="Pfam" id="PF00565">
    <property type="entry name" value="SNase"/>
    <property type="match status" value="1"/>
</dbReference>
<dbReference type="PROSITE" id="PS50830">
    <property type="entry name" value="TNASE_3"/>
    <property type="match status" value="1"/>
</dbReference>
<gene>
    <name evidence="6" type="ORF">EJA19_08795</name>
</gene>